<evidence type="ECO:0000313" key="2">
    <source>
        <dbReference type="Proteomes" id="UP000265801"/>
    </source>
</evidence>
<dbReference type="Pfam" id="PF08796">
    <property type="entry name" value="DUF1797"/>
    <property type="match status" value="1"/>
</dbReference>
<accession>A0A3A1QUQ2</accession>
<reference evidence="1 2" key="1">
    <citation type="submission" date="2018-09" db="EMBL/GenBank/DDBJ databases">
        <title>Bacillus saliacetes sp. nov., isolated from Thai shrimp paste (Ka-pi).</title>
        <authorList>
            <person name="Daroonpunt R."/>
            <person name="Tanasupawat S."/>
            <person name="Yiamsombut S."/>
        </authorList>
    </citation>
    <scope>NUCLEOTIDE SEQUENCE [LARGE SCALE GENOMIC DNA]</scope>
    <source>
        <strain evidence="1 2">SKP7-4</strain>
    </source>
</reference>
<organism evidence="1 2">
    <name type="scientific">Bacillus salacetis</name>
    <dbReference type="NCBI Taxonomy" id="2315464"/>
    <lineage>
        <taxon>Bacteria</taxon>
        <taxon>Bacillati</taxon>
        <taxon>Bacillota</taxon>
        <taxon>Bacilli</taxon>
        <taxon>Bacillales</taxon>
        <taxon>Bacillaceae</taxon>
        <taxon>Bacillus</taxon>
    </lineage>
</organism>
<dbReference type="Gene3D" id="3.30.720.20">
    <property type="entry name" value="Protein of unknown function DUF1797"/>
    <property type="match status" value="1"/>
</dbReference>
<dbReference type="AlphaFoldDB" id="A0A3A1QUQ2"/>
<protein>
    <submittedName>
        <fullName evidence="1">DUF1797 family protein</fullName>
    </submittedName>
</protein>
<comment type="caution">
    <text evidence="1">The sequence shown here is derived from an EMBL/GenBank/DDBJ whole genome shotgun (WGS) entry which is preliminary data.</text>
</comment>
<dbReference type="Proteomes" id="UP000265801">
    <property type="component" value="Unassembled WGS sequence"/>
</dbReference>
<proteinExistence type="predicted"/>
<dbReference type="OrthoDB" id="2361638at2"/>
<dbReference type="InterPro" id="IPR038073">
    <property type="entry name" value="YkuJ-like_sf"/>
</dbReference>
<keyword evidence="2" id="KW-1185">Reference proteome</keyword>
<evidence type="ECO:0000313" key="1">
    <source>
        <dbReference type="EMBL" id="RIW29507.1"/>
    </source>
</evidence>
<dbReference type="PIRSF" id="PIRSF037356">
    <property type="entry name" value="DUF1797"/>
    <property type="match status" value="1"/>
</dbReference>
<dbReference type="RefSeq" id="WP_006836370.1">
    <property type="nucleotide sequence ID" value="NZ_CP185377.1"/>
</dbReference>
<gene>
    <name evidence="1" type="ORF">D3H55_18890</name>
</gene>
<dbReference type="SUPFAM" id="SSF143567">
    <property type="entry name" value="YkuJ-like"/>
    <property type="match status" value="1"/>
</dbReference>
<dbReference type="InterPro" id="IPR014904">
    <property type="entry name" value="YkuJ-like"/>
</dbReference>
<sequence>MSQLLGIIQRLKSLQDGTDTGETQQRFFEVNGKKLCQVKYFSNTDTFELEVYTDDKKANKYPFDDIDITAIEIFELLQEEKENSQ</sequence>
<name>A0A3A1QUQ2_9BACI</name>
<dbReference type="EMBL" id="QXIR01000032">
    <property type="protein sequence ID" value="RIW29507.1"/>
    <property type="molecule type" value="Genomic_DNA"/>
</dbReference>